<evidence type="ECO:0000313" key="2">
    <source>
        <dbReference type="Proteomes" id="UP000199086"/>
    </source>
</evidence>
<dbReference type="EMBL" id="FMYF01000004">
    <property type="protein sequence ID" value="SDB83170.1"/>
    <property type="molecule type" value="Genomic_DNA"/>
</dbReference>
<dbReference type="Proteomes" id="UP000199086">
    <property type="component" value="Unassembled WGS sequence"/>
</dbReference>
<sequence length="210" mass="21965">MTPFVVTADQRRSRRGADAVPAALDALAALPQQDVLLGFERTAGDEIQGLLSSAHAVVATLQVLLRQGQWRIGIGVGPVERPLPDSTRAARGGAYLAAREAIEAARGNPVGLAVRDSREDLPAEDPGRAGWQAETALLLWGYLLSRRSPEGWEVCDLLDRGLTNRAAAAGLGISPSAASQRAARAAYSEGRRGAALAAELLARAATEGAQ</sequence>
<dbReference type="AlphaFoldDB" id="A0A1G6GMD3"/>
<accession>A0A1G6GMD3</accession>
<protein>
    <recommendedName>
        <fullName evidence="3">SatD family (SatD)</fullName>
    </recommendedName>
</protein>
<evidence type="ECO:0000313" key="1">
    <source>
        <dbReference type="EMBL" id="SDB83170.1"/>
    </source>
</evidence>
<keyword evidence="2" id="KW-1185">Reference proteome</keyword>
<reference evidence="1 2" key="1">
    <citation type="submission" date="2016-06" db="EMBL/GenBank/DDBJ databases">
        <authorList>
            <person name="Olsen C.W."/>
            <person name="Carey S."/>
            <person name="Hinshaw L."/>
            <person name="Karasin A.I."/>
        </authorList>
    </citation>
    <scope>NUCLEOTIDE SEQUENCE [LARGE SCALE GENOMIC DNA]</scope>
    <source>
        <strain evidence="1 2">LZ-22</strain>
    </source>
</reference>
<evidence type="ECO:0008006" key="3">
    <source>
        <dbReference type="Google" id="ProtNLM"/>
    </source>
</evidence>
<proteinExistence type="predicted"/>
<organism evidence="1 2">
    <name type="scientific">Raineyella antarctica</name>
    <dbReference type="NCBI Taxonomy" id="1577474"/>
    <lineage>
        <taxon>Bacteria</taxon>
        <taxon>Bacillati</taxon>
        <taxon>Actinomycetota</taxon>
        <taxon>Actinomycetes</taxon>
        <taxon>Propionibacteriales</taxon>
        <taxon>Propionibacteriaceae</taxon>
        <taxon>Raineyella</taxon>
    </lineage>
</organism>
<name>A0A1G6GMD3_9ACTN</name>
<dbReference type="STRING" id="1577474.GA0111570_104101"/>
<gene>
    <name evidence="1" type="ORF">GA0111570_104101</name>
</gene>